<proteinExistence type="predicted"/>
<evidence type="ECO:0000313" key="4">
    <source>
        <dbReference type="EnsemblPlants" id="Pp3c7_13740V3.1"/>
    </source>
</evidence>
<evidence type="ECO:0000259" key="2">
    <source>
        <dbReference type="PROSITE" id="PS50858"/>
    </source>
</evidence>
<sequence length="596" mass="64190">MSWFSSTFSLSAAPSPEQDEDDNDGSPRQPLSTGKGVTDDFSELTRNLTRSLWGVASSWVPLANDDEESPKQTNTTQTESRSASIAGSSKDPQVAVDVAETEEKKGTGSPSLVETAEVEPPSLGEKHSTLDGLSNSSASGSPRAAGDKLTGLRSDLAELKGTMATGFSRIQTVIRAVTQDEDEDEDEDDDSSQVSLAGGSASGLPKNEGDETSRNIGISSLLKPLLVSMSSFRERLPRNERGEESPLVAGEHSQEEIDYETEHKVTGRSSLGGGIGGLSRLANSFIPFARDIVGEISGRDYYAVALTDEVVAFADNIAVHPETWLDFPLPEEEDDDDFEMTEVQQEHAKAVEQLSSKLAAVHRELCPAFLSEGRFWKIYLVLLHSRISKEDAELLSTPQVLKTRELLLQRKEEPRMPDTAATQSERKELGLTESNLLDTPLESSAESAPSPILEEASQDATSLPKSSQEAVSAVADVKEEEQNSSSVDFSALRLDDEDGDVDAFLDDEDNDVQETAQRGAAVSIDEDISFSDLEEEEEEEEDVGSSKGEDGSNAVKNDNGQTSDSSQGDASSGSKHEGDWLTVNKEDVASSTPFSP</sequence>
<dbReference type="PROSITE" id="PS50858">
    <property type="entry name" value="BSD"/>
    <property type="match status" value="1"/>
</dbReference>
<gene>
    <name evidence="4" type="primary">LOC112284683</name>
    <name evidence="3" type="ORF">PHYPA_010356</name>
</gene>
<dbReference type="Pfam" id="PF03909">
    <property type="entry name" value="BSD"/>
    <property type="match status" value="1"/>
</dbReference>
<dbReference type="Gramene" id="Pp3c7_13740V3.3">
    <property type="protein sequence ID" value="Pp3c7_13740V3.3"/>
    <property type="gene ID" value="Pp3c7_13740"/>
</dbReference>
<organism evidence="3">
    <name type="scientific">Physcomitrium patens</name>
    <name type="common">Spreading-leaved earth moss</name>
    <name type="synonym">Physcomitrella patens</name>
    <dbReference type="NCBI Taxonomy" id="3218"/>
    <lineage>
        <taxon>Eukaryota</taxon>
        <taxon>Viridiplantae</taxon>
        <taxon>Streptophyta</taxon>
        <taxon>Embryophyta</taxon>
        <taxon>Bryophyta</taxon>
        <taxon>Bryophytina</taxon>
        <taxon>Bryopsida</taxon>
        <taxon>Funariidae</taxon>
        <taxon>Funariales</taxon>
        <taxon>Funariaceae</taxon>
        <taxon>Physcomitrium</taxon>
    </lineage>
</organism>
<dbReference type="SUPFAM" id="SSF140383">
    <property type="entry name" value="BSD domain-like"/>
    <property type="match status" value="1"/>
</dbReference>
<dbReference type="GeneID" id="112284683"/>
<dbReference type="RefSeq" id="XP_073391362.1">
    <property type="nucleotide sequence ID" value="XM_073535261.1"/>
</dbReference>
<feature type="compositionally biased region" description="Polar residues" evidence="1">
    <location>
        <begin position="71"/>
        <end position="91"/>
    </location>
</feature>
<feature type="domain" description="BSD" evidence="2">
    <location>
        <begin position="335"/>
        <end position="387"/>
    </location>
</feature>
<dbReference type="EMBL" id="ABEU02000007">
    <property type="protein sequence ID" value="PNR51170.1"/>
    <property type="molecule type" value="Genomic_DNA"/>
</dbReference>
<dbReference type="EnsemblPlants" id="Pp3c7_13740V3.7">
    <property type="protein sequence ID" value="Pp3c7_13740V3.7"/>
    <property type="gene ID" value="Pp3c7_13740"/>
</dbReference>
<dbReference type="EnsemblPlants" id="Pp3c7_13740V3.3">
    <property type="protein sequence ID" value="Pp3c7_13740V3.3"/>
    <property type="gene ID" value="Pp3c7_13740"/>
</dbReference>
<protein>
    <recommendedName>
        <fullName evidence="2">BSD domain-containing protein</fullName>
    </recommendedName>
</protein>
<reference evidence="3 5" key="2">
    <citation type="journal article" date="2018" name="Plant J.">
        <title>The Physcomitrella patens chromosome-scale assembly reveals moss genome structure and evolution.</title>
        <authorList>
            <person name="Lang D."/>
            <person name="Ullrich K.K."/>
            <person name="Murat F."/>
            <person name="Fuchs J."/>
            <person name="Jenkins J."/>
            <person name="Haas F.B."/>
            <person name="Piednoel M."/>
            <person name="Gundlach H."/>
            <person name="Van Bel M."/>
            <person name="Meyberg R."/>
            <person name="Vives C."/>
            <person name="Morata J."/>
            <person name="Symeonidi A."/>
            <person name="Hiss M."/>
            <person name="Muchero W."/>
            <person name="Kamisugi Y."/>
            <person name="Saleh O."/>
            <person name="Blanc G."/>
            <person name="Decker E.L."/>
            <person name="van Gessel N."/>
            <person name="Grimwood J."/>
            <person name="Hayes R.D."/>
            <person name="Graham S.W."/>
            <person name="Gunter L.E."/>
            <person name="McDaniel S.F."/>
            <person name="Hoernstein S.N.W."/>
            <person name="Larsson A."/>
            <person name="Li F.W."/>
            <person name="Perroud P.F."/>
            <person name="Phillips J."/>
            <person name="Ranjan P."/>
            <person name="Rokshar D.S."/>
            <person name="Rothfels C.J."/>
            <person name="Schneider L."/>
            <person name="Shu S."/>
            <person name="Stevenson D.W."/>
            <person name="Thummler F."/>
            <person name="Tillich M."/>
            <person name="Villarreal Aguilar J.C."/>
            <person name="Widiez T."/>
            <person name="Wong G.K."/>
            <person name="Wymore A."/>
            <person name="Zhang Y."/>
            <person name="Zimmer A.D."/>
            <person name="Quatrano R.S."/>
            <person name="Mayer K.F.X."/>
            <person name="Goodstein D."/>
            <person name="Casacuberta J.M."/>
            <person name="Vandepoele K."/>
            <person name="Reski R."/>
            <person name="Cuming A.C."/>
            <person name="Tuskan G.A."/>
            <person name="Maumus F."/>
            <person name="Salse J."/>
            <person name="Schmutz J."/>
            <person name="Rensing S.A."/>
        </authorList>
    </citation>
    <scope>NUCLEOTIDE SEQUENCE [LARGE SCALE GENOMIC DNA]</scope>
    <source>
        <strain evidence="4 5">cv. Gransden 2004</strain>
    </source>
</reference>
<dbReference type="EnsemblPlants" id="Pp3c7_13740V3.8">
    <property type="protein sequence ID" value="Pp3c7_13740V3.8"/>
    <property type="gene ID" value="Pp3c7_13740"/>
</dbReference>
<dbReference type="Gramene" id="Pp3c7_13740V3.4">
    <property type="protein sequence ID" value="Pp3c7_13740V3.4"/>
    <property type="gene ID" value="Pp3c7_13740"/>
</dbReference>
<feature type="region of interest" description="Disordered" evidence="1">
    <location>
        <begin position="1"/>
        <end position="42"/>
    </location>
</feature>
<dbReference type="SMART" id="SM00751">
    <property type="entry name" value="BSD"/>
    <property type="match status" value="1"/>
</dbReference>
<dbReference type="Gramene" id="Pp3c7_13740V3.11">
    <property type="protein sequence ID" value="Pp3c7_13740V3.11"/>
    <property type="gene ID" value="Pp3c7_13740"/>
</dbReference>
<evidence type="ECO:0000313" key="5">
    <source>
        <dbReference type="Proteomes" id="UP000006727"/>
    </source>
</evidence>
<dbReference type="EnsemblPlants" id="Pp3c7_13740V3.5">
    <property type="protein sequence ID" value="Pp3c7_13740V3.5"/>
    <property type="gene ID" value="Pp3c7_13740"/>
</dbReference>
<dbReference type="Gramene" id="Pp3c7_13740V3.8">
    <property type="protein sequence ID" value="Pp3c7_13740V3.8"/>
    <property type="gene ID" value="Pp3c7_13740"/>
</dbReference>
<dbReference type="AlphaFoldDB" id="A9SG45"/>
<evidence type="ECO:0000256" key="1">
    <source>
        <dbReference type="SAM" id="MobiDB-lite"/>
    </source>
</evidence>
<keyword evidence="5" id="KW-1185">Reference proteome</keyword>
<feature type="compositionally biased region" description="Polar residues" evidence="1">
    <location>
        <begin position="1"/>
        <end position="12"/>
    </location>
</feature>
<dbReference type="EnsemblPlants" id="Pp3c7_13740V3.4">
    <property type="protein sequence ID" value="Pp3c7_13740V3.4"/>
    <property type="gene ID" value="Pp3c7_13740"/>
</dbReference>
<feature type="compositionally biased region" description="Low complexity" evidence="1">
    <location>
        <begin position="440"/>
        <end position="455"/>
    </location>
</feature>
<evidence type="ECO:0000313" key="3">
    <source>
        <dbReference type="EMBL" id="PNR51170.1"/>
    </source>
</evidence>
<reference evidence="4" key="3">
    <citation type="submission" date="2020-12" db="UniProtKB">
        <authorList>
            <consortium name="EnsemblPlants"/>
        </authorList>
    </citation>
    <scope>IDENTIFICATION</scope>
</reference>
<dbReference type="InterPro" id="IPR035925">
    <property type="entry name" value="BSD_dom_sf"/>
</dbReference>
<dbReference type="Gramene" id="Pp3c7_13740V3.7">
    <property type="protein sequence ID" value="Pp3c7_13740V3.7"/>
    <property type="gene ID" value="Pp3c7_13740"/>
</dbReference>
<dbReference type="EnsemblPlants" id="Pp3c7_13740V3.1">
    <property type="protein sequence ID" value="Pp3c7_13740V3.1"/>
    <property type="gene ID" value="Pp3c7_13740"/>
</dbReference>
<dbReference type="PANTHER" id="PTHR31923:SF4">
    <property type="entry name" value="BSD DOMAIN-CONTAINING PROTEIN"/>
    <property type="match status" value="1"/>
</dbReference>
<feature type="compositionally biased region" description="Polar residues" evidence="1">
    <location>
        <begin position="131"/>
        <end position="140"/>
    </location>
</feature>
<dbReference type="InterPro" id="IPR005607">
    <property type="entry name" value="BSD_dom"/>
</dbReference>
<feature type="compositionally biased region" description="Acidic residues" evidence="1">
    <location>
        <begin position="179"/>
        <end position="191"/>
    </location>
</feature>
<name>A9SG45_PHYPA</name>
<dbReference type="eggNOG" id="ENOG502QQ1N">
    <property type="taxonomic scope" value="Eukaryota"/>
</dbReference>
<feature type="compositionally biased region" description="Polar residues" evidence="1">
    <location>
        <begin position="458"/>
        <end position="470"/>
    </location>
</feature>
<dbReference type="Proteomes" id="UP000006727">
    <property type="component" value="Chromosome 7"/>
</dbReference>
<feature type="compositionally biased region" description="Acidic residues" evidence="1">
    <location>
        <begin position="524"/>
        <end position="543"/>
    </location>
</feature>
<feature type="region of interest" description="Disordered" evidence="1">
    <location>
        <begin position="236"/>
        <end position="258"/>
    </location>
</feature>
<dbReference type="EnsemblPlants" id="Pp3c7_13740V3.6">
    <property type="protein sequence ID" value="Pp3c7_13740V3.6"/>
    <property type="gene ID" value="Pp3c7_13740"/>
</dbReference>
<dbReference type="Gramene" id="Pp3c7_13740V3.1">
    <property type="protein sequence ID" value="Pp3c7_13740V3.1"/>
    <property type="gene ID" value="Pp3c7_13740"/>
</dbReference>
<feature type="compositionally biased region" description="Low complexity" evidence="1">
    <location>
        <begin position="560"/>
        <end position="573"/>
    </location>
</feature>
<dbReference type="Gramene" id="Pp3c7_13740V3.6">
    <property type="protein sequence ID" value="Pp3c7_13740V3.6"/>
    <property type="gene ID" value="Pp3c7_13740"/>
</dbReference>
<feature type="compositionally biased region" description="Acidic residues" evidence="1">
    <location>
        <begin position="495"/>
        <end position="512"/>
    </location>
</feature>
<feature type="region of interest" description="Disordered" evidence="1">
    <location>
        <begin position="178"/>
        <end position="215"/>
    </location>
</feature>
<dbReference type="PANTHER" id="PTHR31923">
    <property type="entry name" value="BSD DOMAIN-CONTAINING PROTEIN"/>
    <property type="match status" value="1"/>
</dbReference>
<dbReference type="EnsemblPlants" id="Pp3c7_13740V3.11">
    <property type="protein sequence ID" value="Pp3c7_13740V3.11"/>
    <property type="gene ID" value="Pp3c7_13740"/>
</dbReference>
<dbReference type="Gene3D" id="1.10.3970.10">
    <property type="entry name" value="BSD domain"/>
    <property type="match status" value="1"/>
</dbReference>
<dbReference type="PaxDb" id="3218-PP1S75_40V6.1"/>
<feature type="compositionally biased region" description="Basic and acidic residues" evidence="1">
    <location>
        <begin position="574"/>
        <end position="588"/>
    </location>
</feature>
<dbReference type="EnsemblPlants" id="Pp3c7_13740V3.2">
    <property type="protein sequence ID" value="Pp3c7_13740V3.2"/>
    <property type="gene ID" value="Pp3c7_13740"/>
</dbReference>
<dbReference type="Gramene" id="Pp3c7_13740V3.9">
    <property type="protein sequence ID" value="Pp3c7_13740V3.9"/>
    <property type="gene ID" value="Pp3c7_13740"/>
</dbReference>
<dbReference type="EnsemblPlants" id="Pp3c7_13740V3.9">
    <property type="protein sequence ID" value="Pp3c7_13740V3.9"/>
    <property type="gene ID" value="Pp3c7_13740"/>
</dbReference>
<feature type="region of interest" description="Disordered" evidence="1">
    <location>
        <begin position="60"/>
        <end position="149"/>
    </location>
</feature>
<dbReference type="Gramene" id="Pp3c7_13740V3.5">
    <property type="protein sequence ID" value="Pp3c7_13740V3.5"/>
    <property type="gene ID" value="Pp3c7_13740"/>
</dbReference>
<accession>A9SG45</accession>
<feature type="region of interest" description="Disordered" evidence="1">
    <location>
        <begin position="408"/>
        <end position="596"/>
    </location>
</feature>
<reference evidence="3 5" key="1">
    <citation type="journal article" date="2008" name="Science">
        <title>The Physcomitrella genome reveals evolutionary insights into the conquest of land by plants.</title>
        <authorList>
            <person name="Rensing S."/>
            <person name="Lang D."/>
            <person name="Zimmer A."/>
            <person name="Terry A."/>
            <person name="Salamov A."/>
            <person name="Shapiro H."/>
            <person name="Nishiyama T."/>
            <person name="Perroud P.-F."/>
            <person name="Lindquist E."/>
            <person name="Kamisugi Y."/>
            <person name="Tanahashi T."/>
            <person name="Sakakibara K."/>
            <person name="Fujita T."/>
            <person name="Oishi K."/>
            <person name="Shin-I T."/>
            <person name="Kuroki Y."/>
            <person name="Toyoda A."/>
            <person name="Suzuki Y."/>
            <person name="Hashimoto A."/>
            <person name="Yamaguchi K."/>
            <person name="Sugano A."/>
            <person name="Kohara Y."/>
            <person name="Fujiyama A."/>
            <person name="Anterola A."/>
            <person name="Aoki S."/>
            <person name="Ashton N."/>
            <person name="Barbazuk W.B."/>
            <person name="Barker E."/>
            <person name="Bennetzen J."/>
            <person name="Bezanilla M."/>
            <person name="Blankenship R."/>
            <person name="Cho S.H."/>
            <person name="Dutcher S."/>
            <person name="Estelle M."/>
            <person name="Fawcett J.A."/>
            <person name="Gundlach H."/>
            <person name="Hanada K."/>
            <person name="Heyl A."/>
            <person name="Hicks K.A."/>
            <person name="Hugh J."/>
            <person name="Lohr M."/>
            <person name="Mayer K."/>
            <person name="Melkozernov A."/>
            <person name="Murata T."/>
            <person name="Nelson D."/>
            <person name="Pils B."/>
            <person name="Prigge M."/>
            <person name="Reiss B."/>
            <person name="Renner T."/>
            <person name="Rombauts S."/>
            <person name="Rushton P."/>
            <person name="Sanderfoot A."/>
            <person name="Schween G."/>
            <person name="Shiu S.-H."/>
            <person name="Stueber K."/>
            <person name="Theodoulou F.L."/>
            <person name="Tu H."/>
            <person name="Van de Peer Y."/>
            <person name="Verrier P.J."/>
            <person name="Waters E."/>
            <person name="Wood A."/>
            <person name="Yang L."/>
            <person name="Cove D."/>
            <person name="Cuming A."/>
            <person name="Hasebe M."/>
            <person name="Lucas S."/>
            <person name="Mishler D.B."/>
            <person name="Reski R."/>
            <person name="Grigoriev I."/>
            <person name="Quatrano R.S."/>
            <person name="Boore J.L."/>
        </authorList>
    </citation>
    <scope>NUCLEOTIDE SEQUENCE [LARGE SCALE GENOMIC DNA]</scope>
    <source>
        <strain evidence="4 5">cv. Gransden 2004</strain>
    </source>
</reference>
<dbReference type="Gramene" id="Pp3c7_13740V3.2">
    <property type="protein sequence ID" value="Pp3c7_13740V3.2"/>
    <property type="gene ID" value="Pp3c7_13740"/>
</dbReference>